<dbReference type="VEuPathDB" id="FungiDB:CIMG_01588"/>
<name>A0A0E1RYT4_COCIM</name>
<dbReference type="InParanoid" id="A0A0E1RYT4"/>
<evidence type="ECO:0000256" key="2">
    <source>
        <dbReference type="ARBA" id="ARBA00022490"/>
    </source>
</evidence>
<feature type="compositionally biased region" description="Polar residues" evidence="4">
    <location>
        <begin position="491"/>
        <end position="506"/>
    </location>
</feature>
<dbReference type="GeneID" id="4567316"/>
<evidence type="ECO:0000256" key="4">
    <source>
        <dbReference type="SAM" id="MobiDB-lite"/>
    </source>
</evidence>
<feature type="compositionally biased region" description="Polar residues" evidence="4">
    <location>
        <begin position="433"/>
        <end position="454"/>
    </location>
</feature>
<gene>
    <name evidence="6" type="ORF">CIMG_01588</name>
</gene>
<dbReference type="STRING" id="246410.A0A0E1RYT4"/>
<feature type="compositionally biased region" description="Polar residues" evidence="4">
    <location>
        <begin position="837"/>
        <end position="856"/>
    </location>
</feature>
<evidence type="ECO:0000256" key="1">
    <source>
        <dbReference type="ARBA" id="ARBA00004496"/>
    </source>
</evidence>
<feature type="region of interest" description="Disordered" evidence="4">
    <location>
        <begin position="1"/>
        <end position="155"/>
    </location>
</feature>
<feature type="compositionally biased region" description="Polar residues" evidence="4">
    <location>
        <begin position="809"/>
        <end position="824"/>
    </location>
</feature>
<feature type="compositionally biased region" description="Polar residues" evidence="4">
    <location>
        <begin position="117"/>
        <end position="151"/>
    </location>
</feature>
<dbReference type="RefSeq" id="XP_001247817.2">
    <property type="nucleotide sequence ID" value="XM_001247816.2"/>
</dbReference>
<keyword evidence="2" id="KW-0963">Cytoplasm</keyword>
<dbReference type="OrthoDB" id="10251744at2759"/>
<reference evidence="7" key="1">
    <citation type="journal article" date="2009" name="Genome Res.">
        <title>Comparative genomic analyses of the human fungal pathogens Coccidioides and their relatives.</title>
        <authorList>
            <person name="Sharpton T.J."/>
            <person name="Stajich J.E."/>
            <person name="Rounsley S.D."/>
            <person name="Gardner M.J."/>
            <person name="Wortman J.R."/>
            <person name="Jordar V.S."/>
            <person name="Maiti R."/>
            <person name="Kodira C.D."/>
            <person name="Neafsey D.E."/>
            <person name="Zeng Q."/>
            <person name="Hung C.-Y."/>
            <person name="McMahan C."/>
            <person name="Muszewska A."/>
            <person name="Grynberg M."/>
            <person name="Mandel M.A."/>
            <person name="Kellner E.M."/>
            <person name="Barker B.M."/>
            <person name="Galgiani J.N."/>
            <person name="Orbach M.J."/>
            <person name="Kirkland T.N."/>
            <person name="Cole G.T."/>
            <person name="Henn M.R."/>
            <person name="Birren B.W."/>
            <person name="Taylor J.W."/>
        </authorList>
    </citation>
    <scope>NUCLEOTIDE SEQUENCE [LARGE SCALE GENOMIC DNA]</scope>
    <source>
        <strain evidence="7">RS</strain>
    </source>
</reference>
<dbReference type="AlphaFoldDB" id="A0A0E1RYT4"/>
<keyword evidence="3" id="KW-0175">Coiled coil</keyword>
<dbReference type="Proteomes" id="UP000001261">
    <property type="component" value="Unassembled WGS sequence"/>
</dbReference>
<organism evidence="6 7">
    <name type="scientific">Coccidioides immitis (strain RS)</name>
    <name type="common">Valley fever fungus</name>
    <dbReference type="NCBI Taxonomy" id="246410"/>
    <lineage>
        <taxon>Eukaryota</taxon>
        <taxon>Fungi</taxon>
        <taxon>Dikarya</taxon>
        <taxon>Ascomycota</taxon>
        <taxon>Pezizomycotina</taxon>
        <taxon>Eurotiomycetes</taxon>
        <taxon>Eurotiomycetidae</taxon>
        <taxon>Onygenales</taxon>
        <taxon>Onygenaceae</taxon>
        <taxon>Coccidioides</taxon>
    </lineage>
</organism>
<feature type="domain" description="Centrosomin N-terminal motif 1" evidence="5">
    <location>
        <begin position="165"/>
        <end position="240"/>
    </location>
</feature>
<feature type="region of interest" description="Disordered" evidence="4">
    <location>
        <begin position="716"/>
        <end position="790"/>
    </location>
</feature>
<feature type="region of interest" description="Disordered" evidence="4">
    <location>
        <begin position="281"/>
        <end position="334"/>
    </location>
</feature>
<feature type="compositionally biased region" description="Polar residues" evidence="4">
    <location>
        <begin position="1"/>
        <end position="16"/>
    </location>
</feature>
<protein>
    <recommendedName>
        <fullName evidence="5">Centrosomin N-terminal motif 1 domain-containing protein</fullName>
    </recommendedName>
</protein>
<feature type="region of interest" description="Disordered" evidence="4">
    <location>
        <begin position="675"/>
        <end position="694"/>
    </location>
</feature>
<evidence type="ECO:0000259" key="5">
    <source>
        <dbReference type="Pfam" id="PF07989"/>
    </source>
</evidence>
<evidence type="ECO:0000313" key="7">
    <source>
        <dbReference type="Proteomes" id="UP000001261"/>
    </source>
</evidence>
<keyword evidence="7" id="KW-1185">Reference proteome</keyword>
<feature type="compositionally biased region" description="Polar residues" evidence="4">
    <location>
        <begin position="390"/>
        <end position="406"/>
    </location>
</feature>
<dbReference type="OMA" id="RPNSACE"/>
<evidence type="ECO:0000313" key="6">
    <source>
        <dbReference type="EMBL" id="EAS36234.2"/>
    </source>
</evidence>
<dbReference type="KEGG" id="cim:CIMG_01588"/>
<accession>A0A0E1RYT4</accession>
<feature type="coiled-coil region" evidence="3">
    <location>
        <begin position="196"/>
        <end position="237"/>
    </location>
</feature>
<feature type="compositionally biased region" description="Low complexity" evidence="4">
    <location>
        <begin position="302"/>
        <end position="319"/>
    </location>
</feature>
<dbReference type="EMBL" id="GG704911">
    <property type="protein sequence ID" value="EAS36234.2"/>
    <property type="molecule type" value="Genomic_DNA"/>
</dbReference>
<evidence type="ECO:0000256" key="3">
    <source>
        <dbReference type="SAM" id="Coils"/>
    </source>
</evidence>
<reference evidence="7" key="2">
    <citation type="journal article" date="2010" name="Genome Res.">
        <title>Population genomic sequencing of Coccidioides fungi reveals recent hybridization and transposon control.</title>
        <authorList>
            <person name="Neafsey D.E."/>
            <person name="Barker B.M."/>
            <person name="Sharpton T.J."/>
            <person name="Stajich J.E."/>
            <person name="Park D.J."/>
            <person name="Whiston E."/>
            <person name="Hung C.-Y."/>
            <person name="McMahan C."/>
            <person name="White J."/>
            <person name="Sykes S."/>
            <person name="Heiman D."/>
            <person name="Young S."/>
            <person name="Zeng Q."/>
            <person name="Abouelleil A."/>
            <person name="Aftuck L."/>
            <person name="Bessette D."/>
            <person name="Brown A."/>
            <person name="FitzGerald M."/>
            <person name="Lui A."/>
            <person name="Macdonald J.P."/>
            <person name="Priest M."/>
            <person name="Orbach M.J."/>
            <person name="Galgiani J.N."/>
            <person name="Kirkland T.N."/>
            <person name="Cole G.T."/>
            <person name="Birren B.W."/>
            <person name="Henn M.R."/>
            <person name="Taylor J.W."/>
            <person name="Rounsley S.D."/>
        </authorList>
    </citation>
    <scope>GENOME REANNOTATION</scope>
    <source>
        <strain evidence="7">RS</strain>
    </source>
</reference>
<dbReference type="CDD" id="cd14686">
    <property type="entry name" value="bZIP"/>
    <property type="match status" value="1"/>
</dbReference>
<dbReference type="GO" id="GO:0005815">
    <property type="term" value="C:microtubule organizing center"/>
    <property type="evidence" value="ECO:0007669"/>
    <property type="project" value="InterPro"/>
</dbReference>
<comment type="subcellular location">
    <subcellularLocation>
        <location evidence="1">Cytoplasm</location>
    </subcellularLocation>
</comment>
<dbReference type="Pfam" id="PF07989">
    <property type="entry name" value="Cnn_1N"/>
    <property type="match status" value="1"/>
</dbReference>
<feature type="region of interest" description="Disordered" evidence="4">
    <location>
        <begin position="802"/>
        <end position="868"/>
    </location>
</feature>
<dbReference type="InterPro" id="IPR012943">
    <property type="entry name" value="Cnn_1N"/>
</dbReference>
<feature type="region of interest" description="Disordered" evidence="4">
    <location>
        <begin position="433"/>
        <end position="506"/>
    </location>
</feature>
<dbReference type="GO" id="GO:0005737">
    <property type="term" value="C:cytoplasm"/>
    <property type="evidence" value="ECO:0007669"/>
    <property type="project" value="UniProtKB-SubCell"/>
</dbReference>
<feature type="region of interest" description="Disordered" evidence="4">
    <location>
        <begin position="375"/>
        <end position="410"/>
    </location>
</feature>
<feature type="compositionally biased region" description="Polar residues" evidence="4">
    <location>
        <begin position="324"/>
        <end position="334"/>
    </location>
</feature>
<sequence length="868" mass="95941">MDSIKQGRQSTINTGSPPAHFNPSRMSSSRRKQLSGSITPERTIHRQPRRSSLHVSKASVNGVHADYRDMSNSHSSPGGYRPITPRRACSTPLGVNPNSALLKDMINERRAARGTRPSGSSEHGSNDRSPSVTADPSGNLATSEKSYNIHNPISAGLKEPTDMGLREMNKYISKINKEIFDLKLEIVHRIEHINTLKKKLERIPELEEQIEKLEASRVELQEENQNLQNELDRRDRGLYEAVGLICDLENKIEDMAAERAEAPSTPHPYRIIEPVPYTEALDEGQTPKNAPMIDVPDRTSSRRGTTSATSRRSRVLSLRQTRRQPSFLQDQTESTSALRSLYFEDVNSSRRFSIFSGHESEALDSPRLSALSECSDLNPPPSPIKLGQPQIANMTPSQNSTPSPDTGTVRHHEAIGSKFSRIEQWIPAHSPLQVTHDQTPTKPETPSFHGSSRKQPALGAAFEAKRNPSGSKPPPTRDSATFGGRLPPTPDTMSTSFIDPRNRSNPNIIEERSMYGTARIFSSVTSVASVGRPGSAGDITTRPSTADTALLNGAESWNYPDFAADRNARLNSLFPPPTYTRHLSEPPPGMYIDESHYDTKKGDSLPSVTPPKYAASIKSTMSDSAISQFSRNKTVTNSHILSPEDWLEAALPISNDDIARADKQADVEPEVYKSAEAYESGDQTNAGPPTTPVSRIRHKRLASMNPNDMRRRFTFRIFGRSKTNSPFSADPDAEETEPYRGSQNKRPGTARRRSIKFDPLPTTRDRPLSLHSATGAELAKRPRTSNSMENVKNFRRAQHSVFSWFKGPKNSNGSEASGRLNSQPPGRPNSACEIRNRSSVQLTPKPGTSNHASTMKSRSRHPLSGQLT</sequence>
<proteinExistence type="predicted"/>